<protein>
    <submittedName>
        <fullName evidence="2">Uncharacterized protein</fullName>
    </submittedName>
</protein>
<proteinExistence type="predicted"/>
<sequence length="110" mass="12198">MASPDNVPISPDTLRCVKRIQENDLDHAELRKAVRHLERDFTLPACRAQAHWISMAIFQHGAKNLQVTVPIEARSAPGRGRSRAAGSPPRRERHAGTTSTTQYTTQCATL</sequence>
<accession>A0A1Y2F6G7</accession>
<dbReference type="GeneID" id="63786331"/>
<name>A0A1Y2F6G7_PROLT</name>
<feature type="compositionally biased region" description="Low complexity" evidence="1">
    <location>
        <begin position="73"/>
        <end position="88"/>
    </location>
</feature>
<feature type="region of interest" description="Disordered" evidence="1">
    <location>
        <begin position="71"/>
        <end position="110"/>
    </location>
</feature>
<comment type="caution">
    <text evidence="2">The sequence shown here is derived from an EMBL/GenBank/DDBJ whole genome shotgun (WGS) entry which is preliminary data.</text>
</comment>
<dbReference type="Proteomes" id="UP000193685">
    <property type="component" value="Unassembled WGS sequence"/>
</dbReference>
<feature type="compositionally biased region" description="Low complexity" evidence="1">
    <location>
        <begin position="97"/>
        <end position="110"/>
    </location>
</feature>
<gene>
    <name evidence="2" type="ORF">BCR37DRAFT_381603</name>
</gene>
<evidence type="ECO:0000256" key="1">
    <source>
        <dbReference type="SAM" id="MobiDB-lite"/>
    </source>
</evidence>
<reference evidence="2 3" key="1">
    <citation type="submission" date="2016-07" db="EMBL/GenBank/DDBJ databases">
        <title>Pervasive Adenine N6-methylation of Active Genes in Fungi.</title>
        <authorList>
            <consortium name="DOE Joint Genome Institute"/>
            <person name="Mondo S.J."/>
            <person name="Dannebaum R.O."/>
            <person name="Kuo R.C."/>
            <person name="Labutti K."/>
            <person name="Haridas S."/>
            <person name="Kuo A."/>
            <person name="Salamov A."/>
            <person name="Ahrendt S.R."/>
            <person name="Lipzen A."/>
            <person name="Sullivan W."/>
            <person name="Andreopoulos W.B."/>
            <person name="Clum A."/>
            <person name="Lindquist E."/>
            <person name="Daum C."/>
            <person name="Ramamoorthy G.K."/>
            <person name="Gryganskyi A."/>
            <person name="Culley D."/>
            <person name="Magnuson J.K."/>
            <person name="James T.Y."/>
            <person name="O'Malley M.A."/>
            <person name="Stajich J.E."/>
            <person name="Spatafora J.W."/>
            <person name="Visel A."/>
            <person name="Grigoriev I.V."/>
        </authorList>
    </citation>
    <scope>NUCLEOTIDE SEQUENCE [LARGE SCALE GENOMIC DNA]</scope>
    <source>
        <strain evidence="2 3">12-1054</strain>
    </source>
</reference>
<dbReference type="EMBL" id="MCFI01000015">
    <property type="protein sequence ID" value="ORY79439.1"/>
    <property type="molecule type" value="Genomic_DNA"/>
</dbReference>
<evidence type="ECO:0000313" key="3">
    <source>
        <dbReference type="Proteomes" id="UP000193685"/>
    </source>
</evidence>
<dbReference type="AlphaFoldDB" id="A0A1Y2F6G7"/>
<keyword evidence="3" id="KW-1185">Reference proteome</keyword>
<dbReference type="RefSeq" id="XP_040723810.1">
    <property type="nucleotide sequence ID" value="XM_040869732.1"/>
</dbReference>
<evidence type="ECO:0000313" key="2">
    <source>
        <dbReference type="EMBL" id="ORY79439.1"/>
    </source>
</evidence>
<organism evidence="2 3">
    <name type="scientific">Protomyces lactucae-debilis</name>
    <dbReference type="NCBI Taxonomy" id="2754530"/>
    <lineage>
        <taxon>Eukaryota</taxon>
        <taxon>Fungi</taxon>
        <taxon>Dikarya</taxon>
        <taxon>Ascomycota</taxon>
        <taxon>Taphrinomycotina</taxon>
        <taxon>Taphrinomycetes</taxon>
        <taxon>Taphrinales</taxon>
        <taxon>Protomycetaceae</taxon>
        <taxon>Protomyces</taxon>
    </lineage>
</organism>